<dbReference type="OrthoDB" id="341621at2157"/>
<dbReference type="Proteomes" id="UP000304382">
    <property type="component" value="Unassembled WGS sequence"/>
</dbReference>
<evidence type="ECO:0000313" key="3">
    <source>
        <dbReference type="Proteomes" id="UP000304382"/>
    </source>
</evidence>
<protein>
    <submittedName>
        <fullName evidence="2">Uncharacterized protein</fullName>
    </submittedName>
</protein>
<comment type="caution">
    <text evidence="2">The sequence shown here is derived from an EMBL/GenBank/DDBJ whole genome shotgun (WGS) entry which is preliminary data.</text>
</comment>
<dbReference type="EMBL" id="BIXZ01000001">
    <property type="protein sequence ID" value="GCF12085.1"/>
    <property type="molecule type" value="Genomic_DNA"/>
</dbReference>
<evidence type="ECO:0000256" key="1">
    <source>
        <dbReference type="SAM" id="Phobius"/>
    </source>
</evidence>
<accession>A0A4C2EC45</accession>
<proteinExistence type="predicted"/>
<dbReference type="AlphaFoldDB" id="A0A4C2EC45"/>
<feature type="transmembrane region" description="Helical" evidence="1">
    <location>
        <begin position="37"/>
        <end position="56"/>
    </location>
</feature>
<keyword evidence="1" id="KW-0472">Membrane</keyword>
<keyword evidence="3" id="KW-1185">Reference proteome</keyword>
<organism evidence="2 3">
    <name type="scientific">Haloarcula mannanilytica</name>
    <dbReference type="NCBI Taxonomy" id="2509225"/>
    <lineage>
        <taxon>Archaea</taxon>
        <taxon>Methanobacteriati</taxon>
        <taxon>Methanobacteriota</taxon>
        <taxon>Stenosarchaea group</taxon>
        <taxon>Halobacteria</taxon>
        <taxon>Halobacteriales</taxon>
        <taxon>Haloarculaceae</taxon>
        <taxon>Haloarcula</taxon>
    </lineage>
</organism>
<evidence type="ECO:0000313" key="2">
    <source>
        <dbReference type="EMBL" id="GCF12085.1"/>
    </source>
</evidence>
<sequence length="68" mass="7865">MECMDKDQLLELAPHYIAMLLLVFFILEVSQVVVGEIAFWLELVLIMFVVFAYRLAVVRLGFAPSSWE</sequence>
<feature type="transmembrane region" description="Helical" evidence="1">
    <location>
        <begin position="12"/>
        <end position="31"/>
    </location>
</feature>
<keyword evidence="1" id="KW-0812">Transmembrane</keyword>
<reference evidence="2 3" key="1">
    <citation type="submission" date="2019-02" db="EMBL/GenBank/DDBJ databases">
        <title>Haloarcula mannanilyticum sp. nov., a mannan degrading haloarchaeon isolated from commercial salt.</title>
        <authorList>
            <person name="Enomoto S."/>
            <person name="Shimane Y."/>
            <person name="Kamekura M."/>
            <person name="Ito T."/>
            <person name="Moriya O."/>
            <person name="Ihara K."/>
            <person name="Takahashi-Ando N."/>
            <person name="Fukushima Y."/>
            <person name="Yoshida Y."/>
            <person name="Usama R."/>
            <person name="Takai K."/>
            <person name="Minegishi H."/>
        </authorList>
    </citation>
    <scope>NUCLEOTIDE SEQUENCE [LARGE SCALE GENOMIC DNA]</scope>
    <source>
        <strain evidence="2 3">MD130-1</strain>
    </source>
</reference>
<keyword evidence="1" id="KW-1133">Transmembrane helix</keyword>
<gene>
    <name evidence="2" type="ORF">Harman_00200</name>
</gene>
<name>A0A4C2EC45_9EURY</name>